<dbReference type="PROSITE" id="PS00238">
    <property type="entry name" value="OPSIN"/>
    <property type="match status" value="1"/>
</dbReference>
<keyword evidence="2" id="KW-0600">Photoreceptor protein</keyword>
<dbReference type="InterPro" id="IPR000276">
    <property type="entry name" value="GPCR_Rhodpsn"/>
</dbReference>
<evidence type="ECO:0000256" key="9">
    <source>
        <dbReference type="ARBA" id="ARBA00023136"/>
    </source>
</evidence>
<sequence>MGDMAKKLNAEIRQGQSAKKAEIKTARIAMTIIITFLLSWVPYATVALIAQFGPQEVITPYVSELPVMFAKASAMHNPLIYALSHPKFREAVDKRFPWLLCCCGVSAKEKEEMTSMTTKSKKERMKRMDSVNSTAAGGTQSQISEISNLDSDTCFEEIDTGNARSVSMRMKKVKKQSSRTRRSPAPAPKDNGNLVQDLMAALAAAMAAQNGGQAQSQSVSTDLNPEQLQKAIYAISQGQLPQTVALTTTTPSGTSPTVSAQPVEEVVVPAQIDVVTTEAEVNGGHINTAYQAD</sequence>
<evidence type="ECO:0000256" key="5">
    <source>
        <dbReference type="ARBA" id="ARBA00022925"/>
    </source>
</evidence>
<keyword evidence="3" id="KW-0716">Sensory transduction</keyword>
<feature type="domain" description="G-protein coupled receptors family 1 profile" evidence="14">
    <location>
        <begin position="1"/>
        <end position="81"/>
    </location>
</feature>
<keyword evidence="7" id="KW-0157">Chromophore</keyword>
<dbReference type="InterPro" id="IPR017452">
    <property type="entry name" value="GPCR_Rhodpsn_7TM"/>
</dbReference>
<dbReference type="Gene3D" id="1.20.1070.10">
    <property type="entry name" value="Rhodopsin 7-helix transmembrane proteins"/>
    <property type="match status" value="1"/>
</dbReference>
<dbReference type="PANTHER" id="PTHR24240">
    <property type="entry name" value="OPSIN"/>
    <property type="match status" value="1"/>
</dbReference>
<dbReference type="InterPro" id="IPR050125">
    <property type="entry name" value="GPCR_opsins"/>
</dbReference>
<keyword evidence="11" id="KW-0807">Transducer</keyword>
<evidence type="ECO:0000256" key="6">
    <source>
        <dbReference type="ARBA" id="ARBA00022989"/>
    </source>
</evidence>
<dbReference type="PROSITE" id="PS50262">
    <property type="entry name" value="G_PROTEIN_RECEP_F1_2"/>
    <property type="match status" value="1"/>
</dbReference>
<dbReference type="GO" id="GO:0016020">
    <property type="term" value="C:membrane"/>
    <property type="evidence" value="ECO:0007669"/>
    <property type="project" value="UniProtKB-SubCell"/>
</dbReference>
<dbReference type="PRINTS" id="PR00237">
    <property type="entry name" value="GPCRRHODOPSN"/>
</dbReference>
<protein>
    <submittedName>
        <fullName evidence="15">Rhodopsin</fullName>
    </submittedName>
</protein>
<feature type="region of interest" description="Disordered" evidence="12">
    <location>
        <begin position="114"/>
        <end position="143"/>
    </location>
</feature>
<evidence type="ECO:0000256" key="10">
    <source>
        <dbReference type="ARBA" id="ARBA00023170"/>
    </source>
</evidence>
<evidence type="ECO:0000256" key="1">
    <source>
        <dbReference type="ARBA" id="ARBA00004141"/>
    </source>
</evidence>
<dbReference type="Proteomes" id="UP000735302">
    <property type="component" value="Unassembled WGS sequence"/>
</dbReference>
<evidence type="ECO:0000256" key="11">
    <source>
        <dbReference type="ARBA" id="ARBA00023224"/>
    </source>
</evidence>
<dbReference type="GO" id="GO:0004930">
    <property type="term" value="F:G protein-coupled receptor activity"/>
    <property type="evidence" value="ECO:0007669"/>
    <property type="project" value="UniProtKB-KW"/>
</dbReference>
<evidence type="ECO:0000256" key="3">
    <source>
        <dbReference type="ARBA" id="ARBA00022606"/>
    </source>
</evidence>
<name>A0AAV4D2X2_9GAST</name>
<dbReference type="GO" id="GO:0007602">
    <property type="term" value="P:phototransduction"/>
    <property type="evidence" value="ECO:0007669"/>
    <property type="project" value="UniProtKB-KW"/>
</dbReference>
<gene>
    <name evidence="15" type="ORF">PoB_006494000</name>
</gene>
<evidence type="ECO:0000256" key="7">
    <source>
        <dbReference type="ARBA" id="ARBA00022991"/>
    </source>
</evidence>
<keyword evidence="16" id="KW-1185">Reference proteome</keyword>
<feature type="compositionally biased region" description="Basic residues" evidence="12">
    <location>
        <begin position="169"/>
        <end position="182"/>
    </location>
</feature>
<keyword evidence="10" id="KW-0675">Receptor</keyword>
<dbReference type="Pfam" id="PF00001">
    <property type="entry name" value="7tm_1"/>
    <property type="match status" value="1"/>
</dbReference>
<evidence type="ECO:0000256" key="2">
    <source>
        <dbReference type="ARBA" id="ARBA00022543"/>
    </source>
</evidence>
<evidence type="ECO:0000256" key="8">
    <source>
        <dbReference type="ARBA" id="ARBA00023040"/>
    </source>
</evidence>
<evidence type="ECO:0000313" key="16">
    <source>
        <dbReference type="Proteomes" id="UP000735302"/>
    </source>
</evidence>
<evidence type="ECO:0000256" key="13">
    <source>
        <dbReference type="SAM" id="Phobius"/>
    </source>
</evidence>
<proteinExistence type="predicted"/>
<evidence type="ECO:0000256" key="4">
    <source>
        <dbReference type="ARBA" id="ARBA00022692"/>
    </source>
</evidence>
<evidence type="ECO:0000313" key="15">
    <source>
        <dbReference type="EMBL" id="GFO38435.1"/>
    </source>
</evidence>
<accession>A0AAV4D2X2</accession>
<keyword evidence="6 13" id="KW-1133">Transmembrane helix</keyword>
<feature type="compositionally biased region" description="Polar residues" evidence="12">
    <location>
        <begin position="130"/>
        <end position="143"/>
    </location>
</feature>
<comment type="subcellular location">
    <subcellularLocation>
        <location evidence="1">Membrane</location>
        <topology evidence="1">Multi-pass membrane protein</topology>
    </subcellularLocation>
</comment>
<dbReference type="AlphaFoldDB" id="A0AAV4D2X2"/>
<dbReference type="InterPro" id="IPR027430">
    <property type="entry name" value="Retinal_BS"/>
</dbReference>
<feature type="transmembrane region" description="Helical" evidence="13">
    <location>
        <begin position="28"/>
        <end position="50"/>
    </location>
</feature>
<reference evidence="15 16" key="1">
    <citation type="journal article" date="2021" name="Elife">
        <title>Chloroplast acquisition without the gene transfer in kleptoplastic sea slugs, Plakobranchus ocellatus.</title>
        <authorList>
            <person name="Maeda T."/>
            <person name="Takahashi S."/>
            <person name="Yoshida T."/>
            <person name="Shimamura S."/>
            <person name="Takaki Y."/>
            <person name="Nagai Y."/>
            <person name="Toyoda A."/>
            <person name="Suzuki Y."/>
            <person name="Arimoto A."/>
            <person name="Ishii H."/>
            <person name="Satoh N."/>
            <person name="Nishiyama T."/>
            <person name="Hasebe M."/>
            <person name="Maruyama T."/>
            <person name="Minagawa J."/>
            <person name="Obokata J."/>
            <person name="Shigenobu S."/>
        </authorList>
    </citation>
    <scope>NUCLEOTIDE SEQUENCE [LARGE SCALE GENOMIC DNA]</scope>
</reference>
<comment type="caution">
    <text evidence="15">The sequence shown here is derived from an EMBL/GenBank/DDBJ whole genome shotgun (WGS) entry which is preliminary data.</text>
</comment>
<dbReference type="SUPFAM" id="SSF81321">
    <property type="entry name" value="Family A G protein-coupled receptor-like"/>
    <property type="match status" value="1"/>
</dbReference>
<organism evidence="15 16">
    <name type="scientific">Plakobranchus ocellatus</name>
    <dbReference type="NCBI Taxonomy" id="259542"/>
    <lineage>
        <taxon>Eukaryota</taxon>
        <taxon>Metazoa</taxon>
        <taxon>Spiralia</taxon>
        <taxon>Lophotrochozoa</taxon>
        <taxon>Mollusca</taxon>
        <taxon>Gastropoda</taxon>
        <taxon>Heterobranchia</taxon>
        <taxon>Euthyneura</taxon>
        <taxon>Panpulmonata</taxon>
        <taxon>Sacoglossa</taxon>
        <taxon>Placobranchoidea</taxon>
        <taxon>Plakobranchidae</taxon>
        <taxon>Plakobranchus</taxon>
    </lineage>
</organism>
<keyword evidence="5" id="KW-0681">Retinal protein</keyword>
<keyword evidence="8" id="KW-0297">G-protein coupled receptor</keyword>
<keyword evidence="9 13" id="KW-0472">Membrane</keyword>
<keyword evidence="4 13" id="KW-0812">Transmembrane</keyword>
<feature type="region of interest" description="Disordered" evidence="12">
    <location>
        <begin position="165"/>
        <end position="193"/>
    </location>
</feature>
<evidence type="ECO:0000259" key="14">
    <source>
        <dbReference type="PROSITE" id="PS50262"/>
    </source>
</evidence>
<evidence type="ECO:0000256" key="12">
    <source>
        <dbReference type="SAM" id="MobiDB-lite"/>
    </source>
</evidence>
<dbReference type="EMBL" id="BLXT01007309">
    <property type="protein sequence ID" value="GFO38435.1"/>
    <property type="molecule type" value="Genomic_DNA"/>
</dbReference>
<dbReference type="GO" id="GO:0009881">
    <property type="term" value="F:photoreceptor activity"/>
    <property type="evidence" value="ECO:0007669"/>
    <property type="project" value="UniProtKB-KW"/>
</dbReference>